<dbReference type="Pfam" id="PF09907">
    <property type="entry name" value="HigB_toxin"/>
    <property type="match status" value="1"/>
</dbReference>
<dbReference type="Proteomes" id="UP000191931">
    <property type="component" value="Unassembled WGS sequence"/>
</dbReference>
<dbReference type="AlphaFoldDB" id="A0A1W1H9E5"/>
<sequence>MHIISYKKIREFCQKYNCAESSLQHWYRIVKRENFTSFMDVKKVFPSADTVGNFVVFNIGGNNYRLVAYIRYSLNRLYIRHILTHDKYDRDNWKEDLWFKRTSN</sequence>
<reference evidence="1 2" key="1">
    <citation type="submission" date="2017-03" db="EMBL/GenBank/DDBJ databases">
        <authorList>
            <person name="Afonso C.L."/>
            <person name="Miller P.J."/>
            <person name="Scott M.A."/>
            <person name="Spackman E."/>
            <person name="Goraichik I."/>
            <person name="Dimitrov K.M."/>
            <person name="Suarez D.L."/>
            <person name="Swayne D.E."/>
        </authorList>
    </citation>
    <scope>NUCLEOTIDE SEQUENCE [LARGE SCALE GENOMIC DNA]</scope>
    <source>
        <strain evidence="1">PRJEB14757</strain>
    </source>
</reference>
<dbReference type="EMBL" id="FWEV01000077">
    <property type="protein sequence ID" value="SLM29107.1"/>
    <property type="molecule type" value="Genomic_DNA"/>
</dbReference>
<dbReference type="GO" id="GO:0004519">
    <property type="term" value="F:endonuclease activity"/>
    <property type="evidence" value="ECO:0007669"/>
    <property type="project" value="InterPro"/>
</dbReference>
<evidence type="ECO:0000313" key="1">
    <source>
        <dbReference type="EMBL" id="SLM29107.1"/>
    </source>
</evidence>
<evidence type="ECO:0000313" key="2">
    <source>
        <dbReference type="Proteomes" id="UP000191931"/>
    </source>
</evidence>
<keyword evidence="2" id="KW-1185">Reference proteome</keyword>
<name>A0A1W1H9E5_9BACT</name>
<gene>
    <name evidence="1" type="ORF">MTBBW1_1680019</name>
</gene>
<dbReference type="OrthoDB" id="9799912at2"/>
<dbReference type="InterPro" id="IPR018669">
    <property type="entry name" value="Toxin_HigB"/>
</dbReference>
<dbReference type="GO" id="GO:0003723">
    <property type="term" value="F:RNA binding"/>
    <property type="evidence" value="ECO:0007669"/>
    <property type="project" value="InterPro"/>
</dbReference>
<dbReference type="RefSeq" id="WP_080805787.1">
    <property type="nucleotide sequence ID" value="NZ_LT828551.1"/>
</dbReference>
<accession>A0A1W1H9E5</accession>
<proteinExistence type="predicted"/>
<evidence type="ECO:0008006" key="3">
    <source>
        <dbReference type="Google" id="ProtNLM"/>
    </source>
</evidence>
<organism evidence="1 2">
    <name type="scientific">Desulfamplus magnetovallimortis</name>
    <dbReference type="NCBI Taxonomy" id="1246637"/>
    <lineage>
        <taxon>Bacteria</taxon>
        <taxon>Pseudomonadati</taxon>
        <taxon>Thermodesulfobacteriota</taxon>
        <taxon>Desulfobacteria</taxon>
        <taxon>Desulfobacterales</taxon>
        <taxon>Desulfobacteraceae</taxon>
        <taxon>Desulfamplus</taxon>
    </lineage>
</organism>
<dbReference type="STRING" id="1246637.MTBBW1_1680019"/>
<protein>
    <recommendedName>
        <fullName evidence="3">Type II toxin-antitoxin system HigB family toxin</fullName>
    </recommendedName>
</protein>
<dbReference type="GO" id="GO:0110001">
    <property type="term" value="C:toxin-antitoxin complex"/>
    <property type="evidence" value="ECO:0007669"/>
    <property type="project" value="InterPro"/>
</dbReference>